<protein>
    <submittedName>
        <fullName evidence="2">CoA-binding protein</fullName>
    </submittedName>
</protein>
<dbReference type="PANTHER" id="PTHR33303:SF2">
    <property type="entry name" value="COA-BINDING DOMAIN-CONTAINING PROTEIN"/>
    <property type="match status" value="1"/>
</dbReference>
<gene>
    <name evidence="2" type="ORF">V6575_10675</name>
</gene>
<dbReference type="InterPro" id="IPR003781">
    <property type="entry name" value="CoA-bd"/>
</dbReference>
<proteinExistence type="predicted"/>
<evidence type="ECO:0000313" key="3">
    <source>
        <dbReference type="Proteomes" id="UP001385499"/>
    </source>
</evidence>
<dbReference type="PANTHER" id="PTHR33303">
    <property type="entry name" value="CYTOPLASMIC PROTEIN-RELATED"/>
    <property type="match status" value="1"/>
</dbReference>
<dbReference type="EMBL" id="JBAKIA010000005">
    <property type="protein sequence ID" value="MEJ8474552.1"/>
    <property type="molecule type" value="Genomic_DNA"/>
</dbReference>
<name>A0ABU8TKV3_9HYPH</name>
<feature type="domain" description="CoA-binding" evidence="1">
    <location>
        <begin position="14"/>
        <end position="115"/>
    </location>
</feature>
<reference evidence="2 3" key="1">
    <citation type="submission" date="2024-02" db="EMBL/GenBank/DDBJ databases">
        <title>Roseibium algae sp. nov., isolated from marine alga (Grateloupia sp.), showing potential in myo-inositol conversion.</title>
        <authorList>
            <person name="Wang Y."/>
        </authorList>
    </citation>
    <scope>NUCLEOTIDE SEQUENCE [LARGE SCALE GENOMIC DNA]</scope>
    <source>
        <strain evidence="2 3">H3510</strain>
    </source>
</reference>
<dbReference type="Proteomes" id="UP001385499">
    <property type="component" value="Unassembled WGS sequence"/>
</dbReference>
<dbReference type="Gene3D" id="3.40.50.720">
    <property type="entry name" value="NAD(P)-binding Rossmann-like Domain"/>
    <property type="match status" value="1"/>
</dbReference>
<sequence>MNHDTYSDSYIKAILDEVKTIAMVGASANNVRPSYFVLKYMLAKDYDVWPINPGYAGKEILGQMTHASLDDLPAMPDLVDIFRNSDAAVQIVDDIISSADKRGGLPKVIWMQLTVRNDEAAKRAEDAGIKVVMDRCPKIEYARLSGEIGWAGVNSRTLSSKRPALKTGFQHRGLKG</sequence>
<dbReference type="SMART" id="SM00881">
    <property type="entry name" value="CoA_binding"/>
    <property type="match status" value="1"/>
</dbReference>
<evidence type="ECO:0000313" key="2">
    <source>
        <dbReference type="EMBL" id="MEJ8474552.1"/>
    </source>
</evidence>
<accession>A0ABU8TKV3</accession>
<organism evidence="2 3">
    <name type="scientific">Roseibium algae</name>
    <dbReference type="NCBI Taxonomy" id="3123038"/>
    <lineage>
        <taxon>Bacteria</taxon>
        <taxon>Pseudomonadati</taxon>
        <taxon>Pseudomonadota</taxon>
        <taxon>Alphaproteobacteria</taxon>
        <taxon>Hyphomicrobiales</taxon>
        <taxon>Stappiaceae</taxon>
        <taxon>Roseibium</taxon>
    </lineage>
</organism>
<dbReference type="InterPro" id="IPR036291">
    <property type="entry name" value="NAD(P)-bd_dom_sf"/>
</dbReference>
<dbReference type="RefSeq" id="WP_340274296.1">
    <property type="nucleotide sequence ID" value="NZ_JBAKIA010000005.1"/>
</dbReference>
<comment type="caution">
    <text evidence="2">The sequence shown here is derived from an EMBL/GenBank/DDBJ whole genome shotgun (WGS) entry which is preliminary data.</text>
</comment>
<dbReference type="Pfam" id="PF13380">
    <property type="entry name" value="CoA_binding_2"/>
    <property type="match status" value="1"/>
</dbReference>
<evidence type="ECO:0000259" key="1">
    <source>
        <dbReference type="SMART" id="SM00881"/>
    </source>
</evidence>
<dbReference type="SUPFAM" id="SSF51735">
    <property type="entry name" value="NAD(P)-binding Rossmann-fold domains"/>
    <property type="match status" value="1"/>
</dbReference>
<keyword evidence="3" id="KW-1185">Reference proteome</keyword>